<protein>
    <submittedName>
        <fullName evidence="1">Uncharacterized protein</fullName>
    </submittedName>
</protein>
<name>A0AA39MWM3_9AGAR</name>
<proteinExistence type="predicted"/>
<evidence type="ECO:0000313" key="1">
    <source>
        <dbReference type="EMBL" id="KAK0448550.1"/>
    </source>
</evidence>
<reference evidence="1" key="1">
    <citation type="submission" date="2023-06" db="EMBL/GenBank/DDBJ databases">
        <authorList>
            <consortium name="Lawrence Berkeley National Laboratory"/>
            <person name="Ahrendt S."/>
            <person name="Sahu N."/>
            <person name="Indic B."/>
            <person name="Wong-Bajracharya J."/>
            <person name="Merenyi Z."/>
            <person name="Ke H.-M."/>
            <person name="Monk M."/>
            <person name="Kocsube S."/>
            <person name="Drula E."/>
            <person name="Lipzen A."/>
            <person name="Balint B."/>
            <person name="Henrissat B."/>
            <person name="Andreopoulos B."/>
            <person name="Martin F.M."/>
            <person name="Harder C.B."/>
            <person name="Rigling D."/>
            <person name="Ford K.L."/>
            <person name="Foster G.D."/>
            <person name="Pangilinan J."/>
            <person name="Papanicolaou A."/>
            <person name="Barry K."/>
            <person name="LaButti K."/>
            <person name="Viragh M."/>
            <person name="Koriabine M."/>
            <person name="Yan M."/>
            <person name="Riley R."/>
            <person name="Champramary S."/>
            <person name="Plett K.L."/>
            <person name="Tsai I.J."/>
            <person name="Slot J."/>
            <person name="Sipos G."/>
            <person name="Plett J."/>
            <person name="Nagy L.G."/>
            <person name="Grigoriev I.V."/>
        </authorList>
    </citation>
    <scope>NUCLEOTIDE SEQUENCE</scope>
    <source>
        <strain evidence="1">FPL87.14</strain>
    </source>
</reference>
<evidence type="ECO:0000313" key="2">
    <source>
        <dbReference type="Proteomes" id="UP001175226"/>
    </source>
</evidence>
<dbReference type="EMBL" id="JAUEPT010000009">
    <property type="protein sequence ID" value="KAK0448550.1"/>
    <property type="molecule type" value="Genomic_DNA"/>
</dbReference>
<organism evidence="1 2">
    <name type="scientific">Armillaria borealis</name>
    <dbReference type="NCBI Taxonomy" id="47425"/>
    <lineage>
        <taxon>Eukaryota</taxon>
        <taxon>Fungi</taxon>
        <taxon>Dikarya</taxon>
        <taxon>Basidiomycota</taxon>
        <taxon>Agaricomycotina</taxon>
        <taxon>Agaricomycetes</taxon>
        <taxon>Agaricomycetidae</taxon>
        <taxon>Agaricales</taxon>
        <taxon>Marasmiineae</taxon>
        <taxon>Physalacriaceae</taxon>
        <taxon>Armillaria</taxon>
    </lineage>
</organism>
<gene>
    <name evidence="1" type="ORF">EV421DRAFT_1466491</name>
</gene>
<accession>A0AA39MWM3</accession>
<sequence>MPSRVLFPILFPKFCSWDTVDSRPSVKYCDSRHNHSGIRQGRGPGTFLFLYRMRRLLGGTSSTGLPVLTGASFNLISFFHARNIQILYLVTYGIGKRGRPTFSPLFLAHTISLPESPFIAPFPSLPQNVMLTHSTHDPLRIAQTTFMTSAMNSCPPRRWRRSCYGRKDSRRTRPRSYLFGYKIHIEYRNSEGSGGASRALTGAPACDEYRLAREGHHTGTTTLTGSVCGGFEFVLN</sequence>
<comment type="caution">
    <text evidence="1">The sequence shown here is derived from an EMBL/GenBank/DDBJ whole genome shotgun (WGS) entry which is preliminary data.</text>
</comment>
<keyword evidence="2" id="KW-1185">Reference proteome</keyword>
<dbReference type="Proteomes" id="UP001175226">
    <property type="component" value="Unassembled WGS sequence"/>
</dbReference>
<dbReference type="AlphaFoldDB" id="A0AA39MWM3"/>